<dbReference type="SUPFAM" id="SSF54928">
    <property type="entry name" value="RNA-binding domain, RBD"/>
    <property type="match status" value="1"/>
</dbReference>
<accession>A0A6A3YUI6</accession>
<dbReference type="Pfam" id="PF00650">
    <property type="entry name" value="CRAL_TRIO"/>
    <property type="match status" value="1"/>
</dbReference>
<evidence type="ECO:0000256" key="1">
    <source>
        <dbReference type="ARBA" id="ARBA00004567"/>
    </source>
</evidence>
<comment type="subcellular location">
    <subcellularLocation>
        <location evidence="1">Nucleus</location>
        <location evidence="1">Nuclear pore complex</location>
    </subcellularLocation>
</comment>
<feature type="region of interest" description="Disordered" evidence="10">
    <location>
        <begin position="534"/>
        <end position="574"/>
    </location>
</feature>
<dbReference type="FunFam" id="3.30.70.330:FF:000095">
    <property type="entry name" value="Putative Nucleoporin NUP53"/>
    <property type="match status" value="1"/>
</dbReference>
<evidence type="ECO:0000256" key="2">
    <source>
        <dbReference type="ARBA" id="ARBA00009454"/>
    </source>
</evidence>
<evidence type="ECO:0000256" key="3">
    <source>
        <dbReference type="ARBA" id="ARBA00022448"/>
    </source>
</evidence>
<reference evidence="14 15" key="1">
    <citation type="submission" date="2018-08" db="EMBL/GenBank/DDBJ databases">
        <title>Genomic investigation of the strawberry pathogen Phytophthora fragariae indicates pathogenicity is determined by transcriptional variation in three key races.</title>
        <authorList>
            <person name="Adams T.M."/>
            <person name="Armitage A.D."/>
            <person name="Sobczyk M.K."/>
            <person name="Bates H.J."/>
            <person name="Dunwell J.M."/>
            <person name="Nellist C.F."/>
            <person name="Harrison R.J."/>
        </authorList>
    </citation>
    <scope>NUCLEOTIDE SEQUENCE [LARGE SCALE GENOMIC DNA]</scope>
    <source>
        <strain evidence="14 15">BC-1</strain>
    </source>
</reference>
<dbReference type="EMBL" id="QXGD01000780">
    <property type="protein sequence ID" value="KAE9224937.1"/>
    <property type="molecule type" value="Genomic_DNA"/>
</dbReference>
<dbReference type="GO" id="GO:0017056">
    <property type="term" value="F:structural constituent of nuclear pore"/>
    <property type="evidence" value="ECO:0007669"/>
    <property type="project" value="TreeGrafter"/>
</dbReference>
<evidence type="ECO:0000256" key="9">
    <source>
        <dbReference type="PROSITE-ProRule" id="PRU00804"/>
    </source>
</evidence>
<evidence type="ECO:0000256" key="7">
    <source>
        <dbReference type="ARBA" id="ARBA00023132"/>
    </source>
</evidence>
<dbReference type="Pfam" id="PF05172">
    <property type="entry name" value="RRM_Nup35"/>
    <property type="match status" value="1"/>
</dbReference>
<dbReference type="InterPro" id="IPR035979">
    <property type="entry name" value="RBD_domain_sf"/>
</dbReference>
<evidence type="ECO:0000256" key="10">
    <source>
        <dbReference type="SAM" id="MobiDB-lite"/>
    </source>
</evidence>
<evidence type="ECO:0008006" key="16">
    <source>
        <dbReference type="Google" id="ProtNLM"/>
    </source>
</evidence>
<dbReference type="InterPro" id="IPR001849">
    <property type="entry name" value="PH_domain"/>
</dbReference>
<comment type="caution">
    <text evidence="14">The sequence shown here is derived from an EMBL/GenBank/DDBJ whole genome shotgun (WGS) entry which is preliminary data.</text>
</comment>
<comment type="similarity">
    <text evidence="2">Belongs to the Nup35 family.</text>
</comment>
<dbReference type="SMART" id="SM00516">
    <property type="entry name" value="SEC14"/>
    <property type="match status" value="1"/>
</dbReference>
<dbReference type="SMART" id="SM00233">
    <property type="entry name" value="PH"/>
    <property type="match status" value="1"/>
</dbReference>
<dbReference type="PANTHER" id="PTHR21527:SF6">
    <property type="entry name" value="NUCLEOPORIN NUP35"/>
    <property type="match status" value="1"/>
</dbReference>
<keyword evidence="6" id="KW-0811">Translocation</keyword>
<evidence type="ECO:0000256" key="6">
    <source>
        <dbReference type="ARBA" id="ARBA00023010"/>
    </source>
</evidence>
<dbReference type="InterPro" id="IPR001251">
    <property type="entry name" value="CRAL-TRIO_dom"/>
</dbReference>
<dbReference type="CDD" id="cd12441">
    <property type="entry name" value="RRM_Nup53_like"/>
    <property type="match status" value="1"/>
</dbReference>
<feature type="compositionally biased region" description="Basic and acidic residues" evidence="10">
    <location>
        <begin position="534"/>
        <end position="543"/>
    </location>
</feature>
<dbReference type="GO" id="GO:0005543">
    <property type="term" value="F:phospholipid binding"/>
    <property type="evidence" value="ECO:0007669"/>
    <property type="project" value="TreeGrafter"/>
</dbReference>
<feature type="region of interest" description="Disordered" evidence="10">
    <location>
        <begin position="586"/>
        <end position="703"/>
    </location>
</feature>
<dbReference type="SUPFAM" id="SSF52087">
    <property type="entry name" value="CRAL/TRIO domain"/>
    <property type="match status" value="1"/>
</dbReference>
<evidence type="ECO:0000259" key="12">
    <source>
        <dbReference type="PROSITE" id="PS50191"/>
    </source>
</evidence>
<dbReference type="GO" id="GO:0044615">
    <property type="term" value="C:nuclear pore nuclear basket"/>
    <property type="evidence" value="ECO:0007669"/>
    <property type="project" value="TreeGrafter"/>
</dbReference>
<feature type="domain" description="PH" evidence="11">
    <location>
        <begin position="341"/>
        <end position="439"/>
    </location>
</feature>
<evidence type="ECO:0000256" key="5">
    <source>
        <dbReference type="ARBA" id="ARBA00022927"/>
    </source>
</evidence>
<evidence type="ECO:0000259" key="11">
    <source>
        <dbReference type="PROSITE" id="PS50003"/>
    </source>
</evidence>
<keyword evidence="5" id="KW-0653">Protein transport</keyword>
<dbReference type="InterPro" id="IPR036865">
    <property type="entry name" value="CRAL-TRIO_dom_sf"/>
</dbReference>
<dbReference type="GO" id="GO:0006607">
    <property type="term" value="P:NLS-bearing protein import into nucleus"/>
    <property type="evidence" value="ECO:0007669"/>
    <property type="project" value="TreeGrafter"/>
</dbReference>
<dbReference type="InterPro" id="IPR012677">
    <property type="entry name" value="Nucleotide-bd_a/b_plait_sf"/>
</dbReference>
<evidence type="ECO:0000313" key="15">
    <source>
        <dbReference type="Proteomes" id="UP000440367"/>
    </source>
</evidence>
<evidence type="ECO:0000259" key="13">
    <source>
        <dbReference type="PROSITE" id="PS51472"/>
    </source>
</evidence>
<keyword evidence="8 9" id="KW-0539">Nucleus</keyword>
<keyword evidence="4 9" id="KW-0509">mRNA transport</keyword>
<dbReference type="Gene3D" id="2.30.29.30">
    <property type="entry name" value="Pleckstrin-homology domain (PH domain)/Phosphotyrosine-binding domain (PTB)"/>
    <property type="match status" value="1"/>
</dbReference>
<dbReference type="GO" id="GO:0044613">
    <property type="term" value="C:nuclear pore central transport channel"/>
    <property type="evidence" value="ECO:0007669"/>
    <property type="project" value="TreeGrafter"/>
</dbReference>
<dbReference type="Gene3D" id="3.30.70.330">
    <property type="match status" value="1"/>
</dbReference>
<dbReference type="AlphaFoldDB" id="A0A6A3YUI6"/>
<protein>
    <recommendedName>
        <fullName evidence="16">CRAL-TRIO domain-containing protein</fullName>
    </recommendedName>
</protein>
<dbReference type="PROSITE" id="PS50003">
    <property type="entry name" value="PH_DOMAIN"/>
    <property type="match status" value="1"/>
</dbReference>
<dbReference type="Gene3D" id="3.40.525.10">
    <property type="entry name" value="CRAL-TRIO lipid binding domain"/>
    <property type="match status" value="1"/>
</dbReference>
<organism evidence="14 15">
    <name type="scientific">Phytophthora fragariae</name>
    <dbReference type="NCBI Taxonomy" id="53985"/>
    <lineage>
        <taxon>Eukaryota</taxon>
        <taxon>Sar</taxon>
        <taxon>Stramenopiles</taxon>
        <taxon>Oomycota</taxon>
        <taxon>Peronosporomycetes</taxon>
        <taxon>Peronosporales</taxon>
        <taxon>Peronosporaceae</taxon>
        <taxon>Phytophthora</taxon>
    </lineage>
</organism>
<evidence type="ECO:0000313" key="14">
    <source>
        <dbReference type="EMBL" id="KAE9224937.1"/>
    </source>
</evidence>
<keyword evidence="3 9" id="KW-0813">Transport</keyword>
<dbReference type="PROSITE" id="PS51472">
    <property type="entry name" value="RRM_NUP35"/>
    <property type="match status" value="1"/>
</dbReference>
<dbReference type="InterPro" id="IPR011993">
    <property type="entry name" value="PH-like_dom_sf"/>
</dbReference>
<dbReference type="GO" id="GO:0006999">
    <property type="term" value="P:nuclear pore organization"/>
    <property type="evidence" value="ECO:0007669"/>
    <property type="project" value="TreeGrafter"/>
</dbReference>
<dbReference type="Proteomes" id="UP000440367">
    <property type="component" value="Unassembled WGS sequence"/>
</dbReference>
<dbReference type="PROSITE" id="PS50191">
    <property type="entry name" value="CRAL_TRIO"/>
    <property type="match status" value="1"/>
</dbReference>
<name>A0A6A3YUI6_9STRA</name>
<dbReference type="InterPro" id="IPR007846">
    <property type="entry name" value="RRM_NUP35_dom"/>
</dbReference>
<evidence type="ECO:0000256" key="4">
    <source>
        <dbReference type="ARBA" id="ARBA00022816"/>
    </source>
</evidence>
<dbReference type="GO" id="GO:0051028">
    <property type="term" value="P:mRNA transport"/>
    <property type="evidence" value="ECO:0007669"/>
    <property type="project" value="UniProtKB-UniRule"/>
</dbReference>
<dbReference type="SUPFAM" id="SSF50729">
    <property type="entry name" value="PH domain-like"/>
    <property type="match status" value="1"/>
</dbReference>
<dbReference type="CDD" id="cd00170">
    <property type="entry name" value="SEC14"/>
    <property type="match status" value="1"/>
</dbReference>
<gene>
    <name evidence="14" type="ORF">PF002_g14558</name>
</gene>
<dbReference type="GO" id="GO:0003676">
    <property type="term" value="F:nucleic acid binding"/>
    <property type="evidence" value="ECO:0007669"/>
    <property type="project" value="InterPro"/>
</dbReference>
<sequence>MSYSYGGGGYGGGPANFSGDVGAYAAQLPGGQRFTGQPSPLQALASAVALPDVFTEAEMVRTLRRNNGDVMKAALQLKDKHAFRSEMHYLELNVGLPTLQEEVRKGYAHLLEGAADPEGCPVLLLQLQYFKPGFGDGQKLQRQGRGAADGSAASSLEDARRLCVYLMDLAVEAMEERHAPGVVFIVDVANCSLANLEAKMVTDILQVCKKFYPEVVKRIVVVNSSAFARVLTLLLSKLLGARTQPRIRVVGEPRELNMILPHAAIPQHYGGGYQMMHPNAWLHKQAEIEDVDLDAAYAVQDDEEEEDKGYGLEEREVDPNESLNGMQYANVSAVDAAEMPNSVLRGPLMRKKMDGVWAKHFALLRPEAVLVYENATGVRPIIIIPVNYEVRVVTATYPDRPKGCGFRIEVPGVVGGHELVATSEQERGNWLQELQWAIDHNKEKLERREEREERRAKMHRDFDALDMINFDVELPAAVPPKAATETAGCGSQMQPQQQQQMQNGASTANFIFQQSQSPTQPFMQIQQPMSMASKRNEYADTHRCQARNSKRLDEREASRCTMASASRPLATAQDDEYFPSLLTALQSTPKADKSKESAPRARSEADVLSSKAKPRLSFSESLSMNRSKRQGVEVPEDSPFSFGGSYEDSLGARRRKNGSTQDEANGGDAQEEEDVPPPPTMSLLDPVGLAAPSHSVDDDEAAAAAAARRSAAAARASYYPNVHSDEWGQDKQYWVTVFGFQSSTKSFILHQFQSVGEVVNYSSSSGGNWLHLRYHTRLQAEKALSYDGRTLANNIMIGVKKCYPSDRDANSLDETPVSSYFGAQARQSLGSRDLEVDPTDADIMLPPRRRQDICSRLLSYLFNW</sequence>
<dbReference type="CDD" id="cd00821">
    <property type="entry name" value="PH"/>
    <property type="match status" value="1"/>
</dbReference>
<proteinExistence type="inferred from homology"/>
<keyword evidence="7 9" id="KW-0906">Nuclear pore complex</keyword>
<dbReference type="PANTHER" id="PTHR21527">
    <property type="entry name" value="NUCLEOPORIN NUP35"/>
    <property type="match status" value="1"/>
</dbReference>
<feature type="domain" description="RRM Nup35-type" evidence="13">
    <location>
        <begin position="729"/>
        <end position="809"/>
    </location>
</feature>
<evidence type="ECO:0000256" key="8">
    <source>
        <dbReference type="ARBA" id="ARBA00023242"/>
    </source>
</evidence>
<feature type="compositionally biased region" description="Basic and acidic residues" evidence="10">
    <location>
        <begin position="590"/>
        <end position="605"/>
    </location>
</feature>
<feature type="domain" description="CRAL-TRIO" evidence="12">
    <location>
        <begin position="99"/>
        <end position="277"/>
    </location>
</feature>